<protein>
    <submittedName>
        <fullName evidence="2">Uncharacterized protein</fullName>
    </submittedName>
</protein>
<proteinExistence type="predicted"/>
<keyword evidence="1" id="KW-1133">Transmembrane helix</keyword>
<dbReference type="EMBL" id="JAFLQZ010000025">
    <property type="protein sequence ID" value="MBO0360880.1"/>
    <property type="molecule type" value="Genomic_DNA"/>
</dbReference>
<dbReference type="AlphaFoldDB" id="A0A939JEW9"/>
<feature type="transmembrane region" description="Helical" evidence="1">
    <location>
        <begin position="112"/>
        <end position="131"/>
    </location>
</feature>
<comment type="caution">
    <text evidence="2">The sequence shown here is derived from an EMBL/GenBank/DDBJ whole genome shotgun (WGS) entry which is preliminary data.</text>
</comment>
<sequence length="199" mass="23023">MTALNKFSFWVWNWLFFPDQDQVKVIDGLKSRHRSKSKKWFLTSVVINIFPFILAAIVEAIINNSNILCFLNNGSLPILCMSIVATNLFYLQENIPSDLKPEEVDSYDTLKSTILTIGFIILITSTILYIFQSNFLSNFNYSHLWISLIISTLTLGYSISCGKKMFLLQKSYILSYREKLDQDRKNLNDRDNTDGFTTE</sequence>
<accession>A0A939JEW9</accession>
<evidence type="ECO:0000313" key="3">
    <source>
        <dbReference type="Proteomes" id="UP000664144"/>
    </source>
</evidence>
<feature type="transmembrane region" description="Helical" evidence="1">
    <location>
        <begin position="143"/>
        <end position="160"/>
    </location>
</feature>
<evidence type="ECO:0000313" key="2">
    <source>
        <dbReference type="EMBL" id="MBO0360880.1"/>
    </source>
</evidence>
<keyword evidence="1" id="KW-0812">Transmembrane</keyword>
<keyword evidence="1" id="KW-0472">Membrane</keyword>
<dbReference type="Proteomes" id="UP000664144">
    <property type="component" value="Unassembled WGS sequence"/>
</dbReference>
<keyword evidence="3" id="KW-1185">Reference proteome</keyword>
<reference evidence="2" key="1">
    <citation type="submission" date="2021-03" db="EMBL/GenBank/DDBJ databases">
        <authorList>
            <person name="Kim M.K."/>
        </authorList>
    </citation>
    <scope>NUCLEOTIDE SEQUENCE</scope>
    <source>
        <strain evidence="2">BT186</strain>
    </source>
</reference>
<evidence type="ECO:0000256" key="1">
    <source>
        <dbReference type="SAM" id="Phobius"/>
    </source>
</evidence>
<name>A0A939JEW9_9BACT</name>
<organism evidence="2 3">
    <name type="scientific">Hymenobacter telluris</name>
    <dbReference type="NCBI Taxonomy" id="2816474"/>
    <lineage>
        <taxon>Bacteria</taxon>
        <taxon>Pseudomonadati</taxon>
        <taxon>Bacteroidota</taxon>
        <taxon>Cytophagia</taxon>
        <taxon>Cytophagales</taxon>
        <taxon>Hymenobacteraceae</taxon>
        <taxon>Hymenobacter</taxon>
    </lineage>
</organism>
<feature type="transmembrane region" description="Helical" evidence="1">
    <location>
        <begin position="40"/>
        <end position="62"/>
    </location>
</feature>
<dbReference type="RefSeq" id="WP_206986791.1">
    <property type="nucleotide sequence ID" value="NZ_JAFLQZ010000025.1"/>
</dbReference>
<feature type="transmembrane region" description="Helical" evidence="1">
    <location>
        <begin position="74"/>
        <end position="91"/>
    </location>
</feature>
<gene>
    <name evidence="2" type="ORF">J0X19_23170</name>
</gene>